<evidence type="ECO:0000313" key="3">
    <source>
        <dbReference type="EMBL" id="MQY16413.1"/>
    </source>
</evidence>
<keyword evidence="4" id="KW-1185">Reference proteome</keyword>
<evidence type="ECO:0000256" key="1">
    <source>
        <dbReference type="SAM" id="MobiDB-lite"/>
    </source>
</evidence>
<feature type="transmembrane region" description="Helical" evidence="2">
    <location>
        <begin position="12"/>
        <end position="34"/>
    </location>
</feature>
<keyword evidence="2" id="KW-0472">Membrane</keyword>
<dbReference type="RefSeq" id="WP_153457179.1">
    <property type="nucleotide sequence ID" value="NZ_WEGJ01000054.1"/>
</dbReference>
<accession>A0A7K0CSS7</accession>
<evidence type="ECO:0000313" key="4">
    <source>
        <dbReference type="Proteomes" id="UP000466345"/>
    </source>
</evidence>
<keyword evidence="2" id="KW-0812">Transmembrane</keyword>
<feature type="region of interest" description="Disordered" evidence="1">
    <location>
        <begin position="39"/>
        <end position="82"/>
    </location>
</feature>
<dbReference type="Proteomes" id="UP000466345">
    <property type="component" value="Unassembled WGS sequence"/>
</dbReference>
<reference evidence="3 4" key="1">
    <citation type="submission" date="2019-10" db="EMBL/GenBank/DDBJ databases">
        <title>Streptomyces smaragdinus sp. nov. and Streptomyces fabii sp. nov., isolated from the gut of fungus growing-termite Macrotermes natalensis.</title>
        <authorList>
            <person name="Schwitalla J."/>
            <person name="Benndorf R."/>
            <person name="Martin K."/>
            <person name="De Beer W."/>
            <person name="Kaster A.-K."/>
            <person name="Vollmers J."/>
            <person name="Poulsen M."/>
            <person name="Beemelmanns C."/>
        </authorList>
    </citation>
    <scope>NUCLEOTIDE SEQUENCE [LARGE SCALE GENOMIC DNA]</scope>
    <source>
        <strain evidence="3 4">RB5</strain>
    </source>
</reference>
<dbReference type="AlphaFoldDB" id="A0A7K0CSS7"/>
<dbReference type="Gene3D" id="3.40.1000.10">
    <property type="entry name" value="Mog1/PsbP, alpha/beta/alpha sandwich"/>
    <property type="match status" value="1"/>
</dbReference>
<evidence type="ECO:0008006" key="5">
    <source>
        <dbReference type="Google" id="ProtNLM"/>
    </source>
</evidence>
<organism evidence="3 4">
    <name type="scientific">Streptomyces smaragdinus</name>
    <dbReference type="NCBI Taxonomy" id="2585196"/>
    <lineage>
        <taxon>Bacteria</taxon>
        <taxon>Bacillati</taxon>
        <taxon>Actinomycetota</taxon>
        <taxon>Actinomycetes</taxon>
        <taxon>Kitasatosporales</taxon>
        <taxon>Streptomycetaceae</taxon>
        <taxon>Streptomyces</taxon>
    </lineage>
</organism>
<dbReference type="OrthoDB" id="4335221at2"/>
<sequence length="229" mass="23984">MNATRPARGPSTALLVALAVIAVGAVGVLSWLLLMKPQDHRDQGSGPTPTAAGSAGRSTPPQGNDLPAGATGAPPGGYQWATDETGVLIPVPDGWVPRAPDPDDPTQIFYDSPDGRSLLQVSTVADPGSTPYDSMRTVEAASRERPDYRLMGLDSVDGEGEPAELEFVYTHDTYGSRHVLDRAFVAPDGNQYAVLVAGPSDAAARARTRELQTVVLDHFCVGEHCPAAG</sequence>
<proteinExistence type="predicted"/>
<dbReference type="EMBL" id="WEGJ01000054">
    <property type="protein sequence ID" value="MQY16413.1"/>
    <property type="molecule type" value="Genomic_DNA"/>
</dbReference>
<protein>
    <recommendedName>
        <fullName evidence="5">Serine/arginine repetitive matrix protein 2</fullName>
    </recommendedName>
</protein>
<feature type="compositionally biased region" description="Low complexity" evidence="1">
    <location>
        <begin position="67"/>
        <end position="77"/>
    </location>
</feature>
<name>A0A7K0CSS7_9ACTN</name>
<keyword evidence="2" id="KW-1133">Transmembrane helix</keyword>
<evidence type="ECO:0000256" key="2">
    <source>
        <dbReference type="SAM" id="Phobius"/>
    </source>
</evidence>
<comment type="caution">
    <text evidence="3">The sequence shown here is derived from an EMBL/GenBank/DDBJ whole genome shotgun (WGS) entry which is preliminary data.</text>
</comment>
<gene>
    <name evidence="3" type="ORF">SRB5_66120</name>
</gene>